<dbReference type="NCBIfam" id="NF003704">
    <property type="entry name" value="PRK05321.1"/>
    <property type="match status" value="1"/>
</dbReference>
<dbReference type="SUPFAM" id="SSF51690">
    <property type="entry name" value="Nicotinate/Quinolinate PRTase C-terminal domain-like"/>
    <property type="match status" value="1"/>
</dbReference>
<dbReference type="HAMAP" id="MF_00570">
    <property type="entry name" value="NAPRTase"/>
    <property type="match status" value="1"/>
</dbReference>
<comment type="similarity">
    <text evidence="2 7 8">Belongs to the NAPRTase family.</text>
</comment>
<evidence type="ECO:0000259" key="10">
    <source>
        <dbReference type="Pfam" id="PF17767"/>
    </source>
</evidence>
<evidence type="ECO:0000256" key="3">
    <source>
        <dbReference type="ARBA" id="ARBA00013236"/>
    </source>
</evidence>
<reference evidence="11" key="1">
    <citation type="submission" date="2024-07" db="EMBL/GenBank/DDBJ databases">
        <title>Genome Analysis of a Potential Novel Vibrio Species Secreting pH- and Thermo-stable Alginate Lyase and its Application in Producing Alginate Oligosaccharides.</title>
        <authorList>
            <person name="Huang H."/>
            <person name="Bao K."/>
        </authorList>
    </citation>
    <scope>NUCLEOTIDE SEQUENCE</scope>
    <source>
        <strain evidence="11">HB236076</strain>
        <plasmid evidence="11">p-HB236076</plasmid>
    </source>
</reference>
<comment type="catalytic activity">
    <reaction evidence="7 8">
        <text>5-phospho-alpha-D-ribose 1-diphosphate + nicotinate + ATP + H2O = nicotinate beta-D-ribonucleotide + ADP + phosphate + diphosphate</text>
        <dbReference type="Rhea" id="RHEA:36163"/>
        <dbReference type="ChEBI" id="CHEBI:15377"/>
        <dbReference type="ChEBI" id="CHEBI:30616"/>
        <dbReference type="ChEBI" id="CHEBI:32544"/>
        <dbReference type="ChEBI" id="CHEBI:33019"/>
        <dbReference type="ChEBI" id="CHEBI:43474"/>
        <dbReference type="ChEBI" id="CHEBI:57502"/>
        <dbReference type="ChEBI" id="CHEBI:58017"/>
        <dbReference type="ChEBI" id="CHEBI:456216"/>
        <dbReference type="EC" id="6.3.4.21"/>
    </reaction>
</comment>
<dbReference type="EC" id="6.3.4.21" evidence="3 7"/>
<geneLocation type="plasmid" evidence="11">
    <name>p-HB236076</name>
</geneLocation>
<comment type="pathway">
    <text evidence="1 7 8">Cofactor biosynthesis; NAD(+) biosynthesis; nicotinate D-ribonucleotide from nicotinate: step 1/1.</text>
</comment>
<keyword evidence="4 7" id="KW-0597">Phosphoprotein</keyword>
<keyword evidence="11" id="KW-0328">Glycosyltransferase</keyword>
<dbReference type="InterPro" id="IPR036068">
    <property type="entry name" value="Nicotinate_pribotase-like_C"/>
</dbReference>
<dbReference type="PANTHER" id="PTHR11098">
    <property type="entry name" value="NICOTINATE PHOSPHORIBOSYLTRANSFERASE"/>
    <property type="match status" value="1"/>
</dbReference>
<dbReference type="GO" id="GO:0016757">
    <property type="term" value="F:glycosyltransferase activity"/>
    <property type="evidence" value="ECO:0007669"/>
    <property type="project" value="UniProtKB-KW"/>
</dbReference>
<dbReference type="GO" id="GO:0005829">
    <property type="term" value="C:cytosol"/>
    <property type="evidence" value="ECO:0007669"/>
    <property type="project" value="TreeGrafter"/>
</dbReference>
<dbReference type="Pfam" id="PF04095">
    <property type="entry name" value="NAPRTase"/>
    <property type="match status" value="1"/>
</dbReference>
<dbReference type="InterPro" id="IPR006406">
    <property type="entry name" value="Nic_PRibTrfase"/>
</dbReference>
<keyword evidence="6 7" id="KW-0662">Pyridine nucleotide biosynthesis</keyword>
<dbReference type="GO" id="GO:0004516">
    <property type="term" value="F:nicotinate phosphoribosyltransferase activity"/>
    <property type="evidence" value="ECO:0007669"/>
    <property type="project" value="UniProtKB-UniRule"/>
</dbReference>
<dbReference type="RefSeq" id="WP_306099293.1">
    <property type="nucleotide sequence ID" value="NZ_CP162602.1"/>
</dbReference>
<dbReference type="AlphaFoldDB" id="A0AB39HI50"/>
<gene>
    <name evidence="7 11" type="primary">pncB</name>
    <name evidence="11" type="ORF">AB0763_15225</name>
</gene>
<feature type="modified residue" description="Phosphohistidine; by autocatalysis" evidence="7">
    <location>
        <position position="230"/>
    </location>
</feature>
<accession>A0AB39HI50</accession>
<dbReference type="PANTHER" id="PTHR11098:SF1">
    <property type="entry name" value="NICOTINATE PHOSPHORIBOSYLTRANSFERASE"/>
    <property type="match status" value="1"/>
</dbReference>
<feature type="domain" description="Nicotinate phosphoribosyltransferase N-terminal" evidence="10">
    <location>
        <begin position="15"/>
        <end position="138"/>
    </location>
</feature>
<evidence type="ECO:0000313" key="11">
    <source>
        <dbReference type="EMBL" id="XDK26402.1"/>
    </source>
</evidence>
<dbReference type="SUPFAM" id="SSF54675">
    <property type="entry name" value="Nicotinate/Quinolinate PRTase N-terminal domain-like"/>
    <property type="match status" value="1"/>
</dbReference>
<dbReference type="Gene3D" id="3.20.140.10">
    <property type="entry name" value="nicotinate phosphoribosyltransferase"/>
    <property type="match status" value="1"/>
</dbReference>
<evidence type="ECO:0000256" key="5">
    <source>
        <dbReference type="ARBA" id="ARBA00022598"/>
    </source>
</evidence>
<dbReference type="InterPro" id="IPR040727">
    <property type="entry name" value="NAPRTase_N"/>
</dbReference>
<feature type="domain" description="Nicotinate/nicotinamide phosphoribosyltransferase" evidence="9">
    <location>
        <begin position="177"/>
        <end position="410"/>
    </location>
</feature>
<dbReference type="GO" id="GO:0034355">
    <property type="term" value="P:NAD+ biosynthetic process via the salvage pathway"/>
    <property type="evidence" value="ECO:0007669"/>
    <property type="project" value="TreeGrafter"/>
</dbReference>
<organism evidence="11">
    <name type="scientific">Vibrio sp. HB236076</name>
    <dbReference type="NCBI Taxonomy" id="3232307"/>
    <lineage>
        <taxon>Bacteria</taxon>
        <taxon>Pseudomonadati</taxon>
        <taxon>Pseudomonadota</taxon>
        <taxon>Gammaproteobacteria</taxon>
        <taxon>Vibrionales</taxon>
        <taxon>Vibrionaceae</taxon>
        <taxon>Vibrio</taxon>
    </lineage>
</organism>
<protein>
    <recommendedName>
        <fullName evidence="3 7">Nicotinate phosphoribosyltransferase</fullName>
        <shortName evidence="7">NAPRTase</shortName>
        <ecNumber evidence="3 7">6.3.4.21</ecNumber>
    </recommendedName>
</protein>
<name>A0AB39HI50_9VIBR</name>
<keyword evidence="11" id="KW-0808">Transferase</keyword>
<dbReference type="Pfam" id="PF17767">
    <property type="entry name" value="NAPRTase_N"/>
    <property type="match status" value="1"/>
</dbReference>
<evidence type="ECO:0000256" key="2">
    <source>
        <dbReference type="ARBA" id="ARBA00010897"/>
    </source>
</evidence>
<comment type="function">
    <text evidence="7 8">Catalyzes the synthesis of beta-nicotinate D-ribonucleotide from nicotinate and 5-phospho-D-ribose 1-phosphate at the expense of ATP.</text>
</comment>
<dbReference type="EMBL" id="CP162602">
    <property type="protein sequence ID" value="XDK26402.1"/>
    <property type="molecule type" value="Genomic_DNA"/>
</dbReference>
<evidence type="ECO:0000259" key="9">
    <source>
        <dbReference type="Pfam" id="PF04095"/>
    </source>
</evidence>
<evidence type="ECO:0000256" key="1">
    <source>
        <dbReference type="ARBA" id="ARBA00004952"/>
    </source>
</evidence>
<evidence type="ECO:0000256" key="4">
    <source>
        <dbReference type="ARBA" id="ARBA00022553"/>
    </source>
</evidence>
<dbReference type="InterPro" id="IPR041525">
    <property type="entry name" value="N/Namide_PRibTrfase"/>
</dbReference>
<dbReference type="PIRSF" id="PIRSF000484">
    <property type="entry name" value="NAPRT"/>
    <property type="match status" value="1"/>
</dbReference>
<evidence type="ECO:0000256" key="8">
    <source>
        <dbReference type="RuleBase" id="RU003838"/>
    </source>
</evidence>
<dbReference type="InterPro" id="IPR007229">
    <property type="entry name" value="Nic_PRibTrfase-Fam"/>
</dbReference>
<comment type="PTM">
    <text evidence="7 8">Transiently phosphorylated on a His residue during the reaction cycle. Phosphorylation strongly increases the affinity for substrates and increases the rate of nicotinate D-ribonucleotide production. Dephosphorylation regenerates the low-affinity form of the enzyme, leading to product release.</text>
</comment>
<keyword evidence="5 7" id="KW-0436">Ligase</keyword>
<dbReference type="NCBIfam" id="TIGR01514">
    <property type="entry name" value="NAPRTase"/>
    <property type="match status" value="1"/>
</dbReference>
<evidence type="ECO:0000256" key="6">
    <source>
        <dbReference type="ARBA" id="ARBA00022642"/>
    </source>
</evidence>
<dbReference type="KEGG" id="vih:AB0763_15225"/>
<sequence length="435" mass="49791">MCATVFSPSIIQSLLDLDAYKINMMQAIHTFYPDVEVRYELIVRSDEDLSPLISDIHSQIQSLAGLSFSPDDIDYLKQHAPHLKTSFLNTLHYFRFTPSEQVQLGFVEHHDRKQLSISIRGAWRDTILYETLVMAIISEVRSRQYWHSVSAQHIKNVIDDKVQHLKSELMKRNIDNFSLTEMGTRRRFSSQAQDIILSVLTKEIPQCLVGTSNIHFARKYDLTPIGTIAHEWFMGHQAFSHVADSQQQALKQWLNAFNGQLAIAPTDTISIDAFLNDFSPQLAKAYDGVRHDSGCPYTWGDKLIAHYQQLGIDPKSKLFIFSDGLNFDQALDICQYFAGRVNVSFGIGTFLTNDLGEYYNNEGELYHPLSIVVKLVECQHRPVAKISDEPKKAMCEDPIFLAHVKKTFNLDLNLEQLCETLRKAPYQKRRLYIAA</sequence>
<dbReference type="CDD" id="cd01401">
    <property type="entry name" value="PncB_like"/>
    <property type="match status" value="1"/>
</dbReference>
<keyword evidence="11" id="KW-0614">Plasmid</keyword>
<proteinExistence type="inferred from homology"/>
<evidence type="ECO:0000256" key="7">
    <source>
        <dbReference type="HAMAP-Rule" id="MF_00570"/>
    </source>
</evidence>